<dbReference type="Proteomes" id="UP001606303">
    <property type="component" value="Unassembled WGS sequence"/>
</dbReference>
<name>A0ABW7H0D1_9BURK</name>
<evidence type="ECO:0000256" key="1">
    <source>
        <dbReference type="SAM" id="MobiDB-lite"/>
    </source>
</evidence>
<sequence length="96" mass="9682">MNLKHVVCGAAVAVLACGVAQAKGGSKGGTHTSTHSSAASSGGNHSVSGYTKKDGTYVAPHHATNPNDSKRDNYSTKGNTNPYTGKDGTVDPAKKP</sequence>
<gene>
    <name evidence="3" type="ORF">ACG01O_13015</name>
</gene>
<dbReference type="PROSITE" id="PS51257">
    <property type="entry name" value="PROKAR_LIPOPROTEIN"/>
    <property type="match status" value="1"/>
</dbReference>
<proteinExistence type="predicted"/>
<accession>A0ABW7H0D1</accession>
<organism evidence="3 4">
    <name type="scientific">Pelomonas baiyunensis</name>
    <dbReference type="NCBI Taxonomy" id="3299026"/>
    <lineage>
        <taxon>Bacteria</taxon>
        <taxon>Pseudomonadati</taxon>
        <taxon>Pseudomonadota</taxon>
        <taxon>Betaproteobacteria</taxon>
        <taxon>Burkholderiales</taxon>
        <taxon>Sphaerotilaceae</taxon>
        <taxon>Roseateles</taxon>
    </lineage>
</organism>
<dbReference type="EMBL" id="JBIGIB010000003">
    <property type="protein sequence ID" value="MFG6467537.1"/>
    <property type="molecule type" value="Genomic_DNA"/>
</dbReference>
<dbReference type="RefSeq" id="WP_394385205.1">
    <property type="nucleotide sequence ID" value="NZ_JBIGIB010000003.1"/>
</dbReference>
<evidence type="ECO:0000256" key="2">
    <source>
        <dbReference type="SAM" id="SignalP"/>
    </source>
</evidence>
<protein>
    <submittedName>
        <fullName evidence="3">Uncharacterized protein</fullName>
    </submittedName>
</protein>
<reference evidence="3 4" key="1">
    <citation type="submission" date="2024-08" db="EMBL/GenBank/DDBJ databases">
        <authorList>
            <person name="Lu H."/>
        </authorList>
    </citation>
    <scope>NUCLEOTIDE SEQUENCE [LARGE SCALE GENOMIC DNA]</scope>
    <source>
        <strain evidence="3 4">BYS87W</strain>
    </source>
</reference>
<feature type="chain" id="PRO_5045301581" evidence="2">
    <location>
        <begin position="23"/>
        <end position="96"/>
    </location>
</feature>
<feature type="signal peptide" evidence="2">
    <location>
        <begin position="1"/>
        <end position="22"/>
    </location>
</feature>
<evidence type="ECO:0000313" key="3">
    <source>
        <dbReference type="EMBL" id="MFG6467537.1"/>
    </source>
</evidence>
<keyword evidence="2" id="KW-0732">Signal</keyword>
<feature type="region of interest" description="Disordered" evidence="1">
    <location>
        <begin position="22"/>
        <end position="96"/>
    </location>
</feature>
<keyword evidence="4" id="KW-1185">Reference proteome</keyword>
<feature type="compositionally biased region" description="Low complexity" evidence="1">
    <location>
        <begin position="22"/>
        <end position="49"/>
    </location>
</feature>
<comment type="caution">
    <text evidence="3">The sequence shown here is derived from an EMBL/GenBank/DDBJ whole genome shotgun (WGS) entry which is preliminary data.</text>
</comment>
<evidence type="ECO:0000313" key="4">
    <source>
        <dbReference type="Proteomes" id="UP001606303"/>
    </source>
</evidence>